<feature type="transmembrane region" description="Helical" evidence="9">
    <location>
        <begin position="275"/>
        <end position="295"/>
    </location>
</feature>
<dbReference type="RefSeq" id="XP_060457519.1">
    <property type="nucleotide sequence ID" value="XM_060600979.1"/>
</dbReference>
<protein>
    <submittedName>
        <fullName evidence="10">Uncharacterized protein</fullName>
    </submittedName>
</protein>
<dbReference type="InterPro" id="IPR019388">
    <property type="entry name" value="FIT"/>
</dbReference>
<feature type="region of interest" description="Disordered" evidence="8">
    <location>
        <begin position="386"/>
        <end position="463"/>
    </location>
</feature>
<evidence type="ECO:0000256" key="5">
    <source>
        <dbReference type="ARBA" id="ARBA00022989"/>
    </source>
</evidence>
<dbReference type="Proteomes" id="UP001233271">
    <property type="component" value="Chromosome 4"/>
</dbReference>
<dbReference type="GO" id="GO:0034389">
    <property type="term" value="P:lipid droplet organization"/>
    <property type="evidence" value="ECO:0007669"/>
    <property type="project" value="TreeGrafter"/>
</dbReference>
<feature type="transmembrane region" description="Helical" evidence="9">
    <location>
        <begin position="351"/>
        <end position="368"/>
    </location>
</feature>
<gene>
    <name evidence="10" type="ORF">CcaverHIS019_0410740</name>
</gene>
<dbReference type="Pfam" id="PF10261">
    <property type="entry name" value="FIT"/>
    <property type="match status" value="1"/>
</dbReference>
<feature type="compositionally biased region" description="Basic and acidic residues" evidence="8">
    <location>
        <begin position="428"/>
        <end position="440"/>
    </location>
</feature>
<keyword evidence="6" id="KW-0443">Lipid metabolism</keyword>
<feature type="transmembrane region" description="Helical" evidence="9">
    <location>
        <begin position="165"/>
        <end position="187"/>
    </location>
</feature>
<keyword evidence="11" id="KW-1185">Reference proteome</keyword>
<accession>A0AA48L5A5</accession>
<dbReference type="GO" id="GO:0005789">
    <property type="term" value="C:endoplasmic reticulum membrane"/>
    <property type="evidence" value="ECO:0007669"/>
    <property type="project" value="UniProtKB-SubCell"/>
</dbReference>
<feature type="transmembrane region" description="Helical" evidence="9">
    <location>
        <begin position="316"/>
        <end position="345"/>
    </location>
</feature>
<reference evidence="10" key="1">
    <citation type="journal article" date="2023" name="BMC Genomics">
        <title>Chromosome-level genome assemblies of Cutaneotrichosporon spp. (Trichosporonales, Basidiomycota) reveal imbalanced evolution between nucleotide sequences and chromosome synteny.</title>
        <authorList>
            <person name="Kobayashi Y."/>
            <person name="Kayamori A."/>
            <person name="Aoki K."/>
            <person name="Shiwa Y."/>
            <person name="Matsutani M."/>
            <person name="Fujita N."/>
            <person name="Sugita T."/>
            <person name="Iwasaki W."/>
            <person name="Tanaka N."/>
            <person name="Takashima M."/>
        </authorList>
    </citation>
    <scope>NUCLEOTIDE SEQUENCE</scope>
    <source>
        <strain evidence="10">HIS019</strain>
    </source>
</reference>
<evidence type="ECO:0000256" key="4">
    <source>
        <dbReference type="ARBA" id="ARBA00022824"/>
    </source>
</evidence>
<name>A0AA48L5A5_9TREE</name>
<evidence type="ECO:0000256" key="3">
    <source>
        <dbReference type="ARBA" id="ARBA00022801"/>
    </source>
</evidence>
<sequence>MAPVNKHPTFQVGRRRRSNAAESTAADLAARRPRRLSNGSRRPPPGMLEKALERPQLLVGIVCAAVFLIGCVIAVSYDTALPTSELHHVHNHAPLRAAYFAQKRNAINVIFVKRAWAWTAAIYLLHLVTSPGTPNVPSSAASVGKINPALHSNHASSRKSRGQRLAALVLASLAWILFTAWCFGAGLGDRIIALSGGTCAVPVPKGIDISTLEHLVPDGHNMIIHATEHAPERVYLPLGHEFCCNTPLAPHTHPRLFAVLDVPLQRPRWSGGFDVSGHGFLLTLGAVVLAAEIAPSWRAALAERRGQRTRARGAKGLLHTFSTVAGTALIALWVWMLFMTAVYFHDLEEKLAGLSLGLVAATLVNLMIPGQSAPVIEFKVRGAPRRPPASLVGHDDDHSPVFSGSSSGDDTHTPLSPTPVRSPGPTVERLDTVAAREEQAQRVPVPIIREPAATIPEGKLHHE</sequence>
<dbReference type="GO" id="GO:0008654">
    <property type="term" value="P:phospholipid biosynthetic process"/>
    <property type="evidence" value="ECO:0007669"/>
    <property type="project" value="TreeGrafter"/>
</dbReference>
<dbReference type="GO" id="GO:0010945">
    <property type="term" value="F:coenzyme A diphosphatase activity"/>
    <property type="evidence" value="ECO:0007669"/>
    <property type="project" value="InterPro"/>
</dbReference>
<keyword evidence="4" id="KW-0256">Endoplasmic reticulum</keyword>
<organism evidence="10 11">
    <name type="scientific">Cutaneotrichosporon cavernicola</name>
    <dbReference type="NCBI Taxonomy" id="279322"/>
    <lineage>
        <taxon>Eukaryota</taxon>
        <taxon>Fungi</taxon>
        <taxon>Dikarya</taxon>
        <taxon>Basidiomycota</taxon>
        <taxon>Agaricomycotina</taxon>
        <taxon>Tremellomycetes</taxon>
        <taxon>Trichosporonales</taxon>
        <taxon>Trichosporonaceae</taxon>
        <taxon>Cutaneotrichosporon</taxon>
    </lineage>
</organism>
<dbReference type="AlphaFoldDB" id="A0AA48L5A5"/>
<keyword evidence="2 9" id="KW-0812">Transmembrane</keyword>
<proteinExistence type="predicted"/>
<dbReference type="GeneID" id="85496124"/>
<keyword evidence="5 9" id="KW-1133">Transmembrane helix</keyword>
<evidence type="ECO:0000256" key="2">
    <source>
        <dbReference type="ARBA" id="ARBA00022692"/>
    </source>
</evidence>
<dbReference type="PANTHER" id="PTHR23129">
    <property type="entry name" value="ACYL-COENZYME A DIPHOSPHATASE FITM2"/>
    <property type="match status" value="1"/>
</dbReference>
<dbReference type="EMBL" id="AP028215">
    <property type="protein sequence ID" value="BEI92254.1"/>
    <property type="molecule type" value="Genomic_DNA"/>
</dbReference>
<keyword evidence="3" id="KW-0378">Hydrolase</keyword>
<dbReference type="PANTHER" id="PTHR23129:SF0">
    <property type="entry name" value="ACYL-COENZYME A DIPHOSPHATASE FITM2"/>
    <property type="match status" value="1"/>
</dbReference>
<evidence type="ECO:0000313" key="11">
    <source>
        <dbReference type="Proteomes" id="UP001233271"/>
    </source>
</evidence>
<feature type="region of interest" description="Disordered" evidence="8">
    <location>
        <begin position="1"/>
        <end position="48"/>
    </location>
</feature>
<feature type="transmembrane region" description="Helical" evidence="9">
    <location>
        <begin position="57"/>
        <end position="77"/>
    </location>
</feature>
<evidence type="ECO:0000256" key="8">
    <source>
        <dbReference type="SAM" id="MobiDB-lite"/>
    </source>
</evidence>
<keyword evidence="7 9" id="KW-0472">Membrane</keyword>
<evidence type="ECO:0000256" key="9">
    <source>
        <dbReference type="SAM" id="Phobius"/>
    </source>
</evidence>
<evidence type="ECO:0000256" key="7">
    <source>
        <dbReference type="ARBA" id="ARBA00023136"/>
    </source>
</evidence>
<evidence type="ECO:0000256" key="6">
    <source>
        <dbReference type="ARBA" id="ARBA00023098"/>
    </source>
</evidence>
<dbReference type="KEGG" id="ccac:CcaHIS019_0410740"/>
<evidence type="ECO:0000256" key="1">
    <source>
        <dbReference type="ARBA" id="ARBA00004477"/>
    </source>
</evidence>
<evidence type="ECO:0000313" key="10">
    <source>
        <dbReference type="EMBL" id="BEI92254.1"/>
    </source>
</evidence>
<comment type="subcellular location">
    <subcellularLocation>
        <location evidence="1">Endoplasmic reticulum membrane</location>
        <topology evidence="1">Multi-pass membrane protein</topology>
    </subcellularLocation>
</comment>
<dbReference type="GO" id="GO:0019915">
    <property type="term" value="P:lipid storage"/>
    <property type="evidence" value="ECO:0007669"/>
    <property type="project" value="InterPro"/>
</dbReference>